<dbReference type="PRINTS" id="PR00503">
    <property type="entry name" value="BROMODOMAIN"/>
</dbReference>
<proteinExistence type="predicted"/>
<dbReference type="InterPro" id="IPR051831">
    <property type="entry name" value="Bromodomain_contain_prot"/>
</dbReference>
<name>A0A1E7FS51_9STRA</name>
<protein>
    <submittedName>
        <fullName evidence="5">Bromodomain-containing protein</fullName>
    </submittedName>
</protein>
<gene>
    <name evidence="5" type="ORF">FRACYDRAFT_181357</name>
</gene>
<evidence type="ECO:0000259" key="4">
    <source>
        <dbReference type="PROSITE" id="PS50014"/>
    </source>
</evidence>
<evidence type="ECO:0000313" key="5">
    <source>
        <dbReference type="EMBL" id="OEU20989.1"/>
    </source>
</evidence>
<keyword evidence="6" id="KW-1185">Reference proteome</keyword>
<dbReference type="InterPro" id="IPR001487">
    <property type="entry name" value="Bromodomain"/>
</dbReference>
<dbReference type="SUPFAM" id="SSF47370">
    <property type="entry name" value="Bromodomain"/>
    <property type="match status" value="1"/>
</dbReference>
<evidence type="ECO:0000256" key="3">
    <source>
        <dbReference type="SAM" id="MobiDB-lite"/>
    </source>
</evidence>
<feature type="region of interest" description="Disordered" evidence="3">
    <location>
        <begin position="160"/>
        <end position="236"/>
    </location>
</feature>
<feature type="region of interest" description="Disordered" evidence="3">
    <location>
        <begin position="1"/>
        <end position="35"/>
    </location>
</feature>
<keyword evidence="1 2" id="KW-0103">Bromodomain</keyword>
<feature type="domain" description="Bromo" evidence="4">
    <location>
        <begin position="254"/>
        <end position="328"/>
    </location>
</feature>
<dbReference type="CDD" id="cd04369">
    <property type="entry name" value="Bromodomain"/>
    <property type="match status" value="1"/>
</dbReference>
<dbReference type="PROSITE" id="PS50014">
    <property type="entry name" value="BROMODOMAIN_2"/>
    <property type="match status" value="1"/>
</dbReference>
<evidence type="ECO:0000256" key="1">
    <source>
        <dbReference type="ARBA" id="ARBA00023117"/>
    </source>
</evidence>
<evidence type="ECO:0000313" key="6">
    <source>
        <dbReference type="Proteomes" id="UP000095751"/>
    </source>
</evidence>
<feature type="compositionally biased region" description="Basic and acidic residues" evidence="3">
    <location>
        <begin position="187"/>
        <end position="227"/>
    </location>
</feature>
<dbReference type="Gene3D" id="1.20.920.10">
    <property type="entry name" value="Bromodomain-like"/>
    <property type="match status" value="1"/>
</dbReference>
<dbReference type="InParanoid" id="A0A1E7FS51"/>
<dbReference type="Proteomes" id="UP000095751">
    <property type="component" value="Unassembled WGS sequence"/>
</dbReference>
<feature type="compositionally biased region" description="Low complexity" evidence="3">
    <location>
        <begin position="1"/>
        <end position="30"/>
    </location>
</feature>
<sequence>MSAITTPSSITASADNSNSASSSSASPAALSEDDLRKQLRSALQSLNRREPLDPTYKKLLEQNTLTRKAATIPKNKFYRKIGSRLRERVEIYTREMQGKDPFDRISQRKPLDEVGMRAAFTLREAKEHEQQPLLEATLAATAMHPERKRSLDGMALGLQQTNKKKMSNSPTFGSSSSAGTSSQMSKQRAEIERQKNQARQWEEARMQRERDDKRNRVEEMEQNRKNENSNSGGNNALSQIIDKVFKMYWDMEFPNLDNTNPFRIVIDRKSAAYIAPDYFTVITTAMNLTYIKEKVGGRRYSTLTQFFGDIDLMIDNALKYNAQDGNPYRTAAEDLKKKHSKIVQNVWKQIKEKKNPKK</sequence>
<dbReference type="AlphaFoldDB" id="A0A1E7FS51"/>
<dbReference type="InterPro" id="IPR036427">
    <property type="entry name" value="Bromodomain-like_sf"/>
</dbReference>
<reference evidence="5 6" key="1">
    <citation type="submission" date="2016-09" db="EMBL/GenBank/DDBJ databases">
        <title>Extensive genetic diversity and differential bi-allelic expression allows diatom success in the polar Southern Ocean.</title>
        <authorList>
            <consortium name="DOE Joint Genome Institute"/>
            <person name="Mock T."/>
            <person name="Otillar R.P."/>
            <person name="Strauss J."/>
            <person name="Dupont C."/>
            <person name="Frickenhaus S."/>
            <person name="Maumus F."/>
            <person name="Mcmullan M."/>
            <person name="Sanges R."/>
            <person name="Schmutz J."/>
            <person name="Toseland A."/>
            <person name="Valas R."/>
            <person name="Veluchamy A."/>
            <person name="Ward B.J."/>
            <person name="Allen A."/>
            <person name="Barry K."/>
            <person name="Falciatore A."/>
            <person name="Ferrante M."/>
            <person name="Fortunato A.E."/>
            <person name="Gloeckner G."/>
            <person name="Gruber A."/>
            <person name="Hipkin R."/>
            <person name="Janech M."/>
            <person name="Kroth P."/>
            <person name="Leese F."/>
            <person name="Lindquist E."/>
            <person name="Lyon B.R."/>
            <person name="Martin J."/>
            <person name="Mayer C."/>
            <person name="Parker M."/>
            <person name="Quesneville H."/>
            <person name="Raymond J."/>
            <person name="Uhlig C."/>
            <person name="Valentin K.U."/>
            <person name="Worden A.Z."/>
            <person name="Armbrust E.V."/>
            <person name="Bowler C."/>
            <person name="Green B."/>
            <person name="Moulton V."/>
            <person name="Van Oosterhout C."/>
            <person name="Grigoriev I."/>
        </authorList>
    </citation>
    <scope>NUCLEOTIDE SEQUENCE [LARGE SCALE GENOMIC DNA]</scope>
    <source>
        <strain evidence="5 6">CCMP1102</strain>
    </source>
</reference>
<dbReference type="Pfam" id="PF00439">
    <property type="entry name" value="Bromodomain"/>
    <property type="match status" value="1"/>
</dbReference>
<dbReference type="PANTHER" id="PTHR22881:SF27">
    <property type="entry name" value="BROMODOMAIN CONTAINING 7_9"/>
    <property type="match status" value="1"/>
</dbReference>
<dbReference type="OrthoDB" id="21449at2759"/>
<feature type="compositionally biased region" description="Low complexity" evidence="3">
    <location>
        <begin position="167"/>
        <end position="185"/>
    </location>
</feature>
<dbReference type="SMART" id="SM00297">
    <property type="entry name" value="BROMO"/>
    <property type="match status" value="1"/>
</dbReference>
<accession>A0A1E7FS51</accession>
<dbReference type="PANTHER" id="PTHR22881">
    <property type="entry name" value="BROMODOMAIN CONTAINING PROTEIN"/>
    <property type="match status" value="1"/>
</dbReference>
<dbReference type="KEGG" id="fcy:FRACYDRAFT_181357"/>
<evidence type="ECO:0000256" key="2">
    <source>
        <dbReference type="PROSITE-ProRule" id="PRU00035"/>
    </source>
</evidence>
<dbReference type="EMBL" id="KV784354">
    <property type="protein sequence ID" value="OEU20989.1"/>
    <property type="molecule type" value="Genomic_DNA"/>
</dbReference>
<organism evidence="5 6">
    <name type="scientific">Fragilariopsis cylindrus CCMP1102</name>
    <dbReference type="NCBI Taxonomy" id="635003"/>
    <lineage>
        <taxon>Eukaryota</taxon>
        <taxon>Sar</taxon>
        <taxon>Stramenopiles</taxon>
        <taxon>Ochrophyta</taxon>
        <taxon>Bacillariophyta</taxon>
        <taxon>Bacillariophyceae</taxon>
        <taxon>Bacillariophycidae</taxon>
        <taxon>Bacillariales</taxon>
        <taxon>Bacillariaceae</taxon>
        <taxon>Fragilariopsis</taxon>
    </lineage>
</organism>